<reference evidence="2 3" key="1">
    <citation type="submission" date="2021-04" db="EMBL/GenBank/DDBJ databases">
        <title>Paenibacillus sp. DLE-14 whole genome sequence.</title>
        <authorList>
            <person name="Ham Y.J."/>
        </authorList>
    </citation>
    <scope>NUCLEOTIDE SEQUENCE [LARGE SCALE GENOMIC DNA]</scope>
    <source>
        <strain evidence="2 3">DLE-14</strain>
    </source>
</reference>
<dbReference type="Proteomes" id="UP000673394">
    <property type="component" value="Unassembled WGS sequence"/>
</dbReference>
<dbReference type="PROSITE" id="PS51257">
    <property type="entry name" value="PROKAR_LIPOPROTEIN"/>
    <property type="match status" value="1"/>
</dbReference>
<gene>
    <name evidence="2" type="ORF">I8J30_19350</name>
</gene>
<proteinExistence type="predicted"/>
<accession>A0ABS5CGB4</accession>
<evidence type="ECO:0000313" key="3">
    <source>
        <dbReference type="Proteomes" id="UP000673394"/>
    </source>
</evidence>
<organism evidence="2 3">
    <name type="scientific">Paenibacillus lignilyticus</name>
    <dbReference type="NCBI Taxonomy" id="1172615"/>
    <lineage>
        <taxon>Bacteria</taxon>
        <taxon>Bacillati</taxon>
        <taxon>Bacillota</taxon>
        <taxon>Bacilli</taxon>
        <taxon>Bacillales</taxon>
        <taxon>Paenibacillaceae</taxon>
        <taxon>Paenibacillus</taxon>
    </lineage>
</organism>
<dbReference type="RefSeq" id="WP_210660877.1">
    <property type="nucleotide sequence ID" value="NZ_JAGKSP010000008.1"/>
</dbReference>
<keyword evidence="3" id="KW-1185">Reference proteome</keyword>
<comment type="caution">
    <text evidence="2">The sequence shown here is derived from an EMBL/GenBank/DDBJ whole genome shotgun (WGS) entry which is preliminary data.</text>
</comment>
<evidence type="ECO:0008006" key="4">
    <source>
        <dbReference type="Google" id="ProtNLM"/>
    </source>
</evidence>
<feature type="chain" id="PRO_5046505873" description="Lipoprotein" evidence="1">
    <location>
        <begin position="21"/>
        <end position="242"/>
    </location>
</feature>
<evidence type="ECO:0000313" key="2">
    <source>
        <dbReference type="EMBL" id="MBP3964883.1"/>
    </source>
</evidence>
<name>A0ABS5CGB4_9BACL</name>
<feature type="signal peptide" evidence="1">
    <location>
        <begin position="1"/>
        <end position="20"/>
    </location>
</feature>
<protein>
    <recommendedName>
        <fullName evidence="4">Lipoprotein</fullName>
    </recommendedName>
</protein>
<dbReference type="EMBL" id="JAGKSP010000008">
    <property type="protein sequence ID" value="MBP3964883.1"/>
    <property type="molecule type" value="Genomic_DNA"/>
</dbReference>
<evidence type="ECO:0000256" key="1">
    <source>
        <dbReference type="SAM" id="SignalP"/>
    </source>
</evidence>
<sequence length="242" mass="26689">MRAVLLLLSCLLLLSGCSFQLPGTKVGGADRKECRDKTSIPEYIPALRWNGITYMSMGNSEDASFVRQGEKIGQIGYKLSEHACEDYVMQDGDATLLEIGTEVFEVKGYKQSYRLLAGGQLFQVSENKAAVTIGDLYDIAGRIKNVRFVSGNDGSPLKDFTPEAVAAFAEEYVKLKVVDRMALAKQTKNLAGGNYSLRVILKDGSSFGMSYWIKFGVLSPGAYATEELKQLVEEQRKLMYTS</sequence>
<keyword evidence="1" id="KW-0732">Signal</keyword>